<dbReference type="EMBL" id="UZAE01003197">
    <property type="protein sequence ID" value="VDO00352.1"/>
    <property type="molecule type" value="Genomic_DNA"/>
</dbReference>
<evidence type="ECO:0000313" key="4">
    <source>
        <dbReference type="WBParaSite" id="HNAJ_0000449401-mRNA-1"/>
    </source>
</evidence>
<evidence type="ECO:0000313" key="2">
    <source>
        <dbReference type="EMBL" id="VDO00352.1"/>
    </source>
</evidence>
<feature type="chain" id="PRO_5043131729" evidence="1">
    <location>
        <begin position="26"/>
        <end position="278"/>
    </location>
</feature>
<reference evidence="4" key="1">
    <citation type="submission" date="2017-02" db="UniProtKB">
        <authorList>
            <consortium name="WormBaseParasite"/>
        </authorList>
    </citation>
    <scope>IDENTIFICATION</scope>
</reference>
<dbReference type="Proteomes" id="UP000278807">
    <property type="component" value="Unassembled WGS sequence"/>
</dbReference>
<organism evidence="4">
    <name type="scientific">Rodentolepis nana</name>
    <name type="common">Dwarf tapeworm</name>
    <name type="synonym">Hymenolepis nana</name>
    <dbReference type="NCBI Taxonomy" id="102285"/>
    <lineage>
        <taxon>Eukaryota</taxon>
        <taxon>Metazoa</taxon>
        <taxon>Spiralia</taxon>
        <taxon>Lophotrochozoa</taxon>
        <taxon>Platyhelminthes</taxon>
        <taxon>Cestoda</taxon>
        <taxon>Eucestoda</taxon>
        <taxon>Cyclophyllidea</taxon>
        <taxon>Hymenolepididae</taxon>
        <taxon>Rodentolepis</taxon>
    </lineage>
</organism>
<dbReference type="AlphaFoldDB" id="A0A0R3TBQ5"/>
<sequence length="278" mass="30957">MRNCGFACATIIYATLSFIIVDVSSSVICPSVFEKGIPFDVYGGPLFPVSTYDKDAKKFITPLFVELYAPLAKGLMAELKKSNASICLHDEHPYCEFGFQNITQTMLDLLYQNKEFIPRINMWGTFRIDFWGVAALDDIKLTEVLLQRRTIMVACLHWCHAMLAMPESERPMMSYLCPNPCKQPGLCMSAVDEQGSCYLTGEGFFQHQYACKCKPGGTWNAAIGACVSDADPCENKKNPPCFAEGTEICTFDRESGVSSVELLHVQVQLFEPSSDAIK</sequence>
<evidence type="ECO:0000313" key="3">
    <source>
        <dbReference type="Proteomes" id="UP000278807"/>
    </source>
</evidence>
<protein>
    <submittedName>
        <fullName evidence="4">Sushi domain-containing protein</fullName>
    </submittedName>
</protein>
<reference evidence="2 3" key="2">
    <citation type="submission" date="2018-11" db="EMBL/GenBank/DDBJ databases">
        <authorList>
            <consortium name="Pathogen Informatics"/>
        </authorList>
    </citation>
    <scope>NUCLEOTIDE SEQUENCE [LARGE SCALE GENOMIC DNA]</scope>
</reference>
<gene>
    <name evidence="2" type="ORF">HNAJ_LOCUS4492</name>
</gene>
<name>A0A0R3TBQ5_RODNA</name>
<accession>A0A0R3TBQ5</accession>
<evidence type="ECO:0000256" key="1">
    <source>
        <dbReference type="SAM" id="SignalP"/>
    </source>
</evidence>
<feature type="signal peptide" evidence="1">
    <location>
        <begin position="1"/>
        <end position="25"/>
    </location>
</feature>
<proteinExistence type="predicted"/>
<keyword evidence="3" id="KW-1185">Reference proteome</keyword>
<dbReference type="WBParaSite" id="HNAJ_0000449401-mRNA-1">
    <property type="protein sequence ID" value="HNAJ_0000449401-mRNA-1"/>
    <property type="gene ID" value="HNAJ_0000449401"/>
</dbReference>
<keyword evidence="1" id="KW-0732">Signal</keyword>